<evidence type="ECO:0000256" key="2">
    <source>
        <dbReference type="ARBA" id="ARBA00022840"/>
    </source>
</evidence>
<feature type="domain" description="Protein kinase" evidence="6">
    <location>
        <begin position="165"/>
        <end position="557"/>
    </location>
</feature>
<keyword evidence="5" id="KW-0732">Signal</keyword>
<dbReference type="SMART" id="SM00220">
    <property type="entry name" value="S_TKc"/>
    <property type="match status" value="1"/>
</dbReference>
<evidence type="ECO:0000259" key="6">
    <source>
        <dbReference type="PROSITE" id="PS50011"/>
    </source>
</evidence>
<feature type="binding site" evidence="3">
    <location>
        <position position="193"/>
    </location>
    <ligand>
        <name>ATP</name>
        <dbReference type="ChEBI" id="CHEBI:30616"/>
    </ligand>
</feature>
<dbReference type="EMBL" id="HE575321">
    <property type="protein sequence ID" value="CCC92176.1"/>
    <property type="molecule type" value="Genomic_DNA"/>
</dbReference>
<dbReference type="PROSITE" id="PS00107">
    <property type="entry name" value="PROTEIN_KINASE_ATP"/>
    <property type="match status" value="1"/>
</dbReference>
<dbReference type="VEuPathDB" id="TriTrypDB:TcIL3000_8_3970"/>
<reference evidence="7" key="1">
    <citation type="journal article" date="2012" name="Proc. Natl. Acad. Sci. U.S.A.">
        <title>Antigenic diversity is generated by distinct evolutionary mechanisms in African trypanosome species.</title>
        <authorList>
            <person name="Jackson A.P."/>
            <person name="Berry A."/>
            <person name="Aslett M."/>
            <person name="Allison H.C."/>
            <person name="Burton P."/>
            <person name="Vavrova-Anderson J."/>
            <person name="Brown R."/>
            <person name="Browne H."/>
            <person name="Corton N."/>
            <person name="Hauser H."/>
            <person name="Gamble J."/>
            <person name="Gilderthorp R."/>
            <person name="Marcello L."/>
            <person name="McQuillan J."/>
            <person name="Otto T.D."/>
            <person name="Quail M.A."/>
            <person name="Sanders M.J."/>
            <person name="van Tonder A."/>
            <person name="Ginger M.L."/>
            <person name="Field M.C."/>
            <person name="Barry J.D."/>
            <person name="Hertz-Fowler C."/>
            <person name="Berriman M."/>
        </authorList>
    </citation>
    <scope>NUCLEOTIDE SEQUENCE</scope>
    <source>
        <strain evidence="7">IL3000</strain>
    </source>
</reference>
<dbReference type="InterPro" id="IPR008271">
    <property type="entry name" value="Ser/Thr_kinase_AS"/>
</dbReference>
<dbReference type="GO" id="GO:0010506">
    <property type="term" value="P:regulation of autophagy"/>
    <property type="evidence" value="ECO:0007669"/>
    <property type="project" value="InterPro"/>
</dbReference>
<dbReference type="InterPro" id="IPR017441">
    <property type="entry name" value="Protein_kinase_ATP_BS"/>
</dbReference>
<accession>G0US14</accession>
<dbReference type="InterPro" id="IPR045269">
    <property type="entry name" value="Atg1-like"/>
</dbReference>
<keyword evidence="2 3" id="KW-0067">ATP-binding</keyword>
<dbReference type="InterPro" id="IPR000719">
    <property type="entry name" value="Prot_kinase_dom"/>
</dbReference>
<dbReference type="Gene3D" id="1.10.510.10">
    <property type="entry name" value="Transferase(Phosphotransferase) domain 1"/>
    <property type="match status" value="1"/>
</dbReference>
<dbReference type="PANTHER" id="PTHR24348">
    <property type="entry name" value="SERINE/THREONINE-PROTEIN KINASE UNC-51-RELATED"/>
    <property type="match status" value="1"/>
</dbReference>
<dbReference type="GO" id="GO:0005737">
    <property type="term" value="C:cytoplasm"/>
    <property type="evidence" value="ECO:0007669"/>
    <property type="project" value="TreeGrafter"/>
</dbReference>
<dbReference type="Gene3D" id="3.30.200.20">
    <property type="entry name" value="Phosphorylase Kinase, domain 1"/>
    <property type="match status" value="1"/>
</dbReference>
<dbReference type="PROSITE" id="PS00108">
    <property type="entry name" value="PROTEIN_KINASE_ST"/>
    <property type="match status" value="1"/>
</dbReference>
<evidence type="ECO:0000313" key="7">
    <source>
        <dbReference type="EMBL" id="CCC92176.1"/>
    </source>
</evidence>
<organism evidence="7">
    <name type="scientific">Trypanosoma congolense (strain IL3000)</name>
    <dbReference type="NCBI Taxonomy" id="1068625"/>
    <lineage>
        <taxon>Eukaryota</taxon>
        <taxon>Discoba</taxon>
        <taxon>Euglenozoa</taxon>
        <taxon>Kinetoplastea</taxon>
        <taxon>Metakinetoplastina</taxon>
        <taxon>Trypanosomatida</taxon>
        <taxon>Trypanosomatidae</taxon>
        <taxon>Trypanosoma</taxon>
        <taxon>Nannomonas</taxon>
    </lineage>
</organism>
<evidence type="ECO:0000256" key="1">
    <source>
        <dbReference type="ARBA" id="ARBA00022741"/>
    </source>
</evidence>
<dbReference type="GO" id="GO:0004674">
    <property type="term" value="F:protein serine/threonine kinase activity"/>
    <property type="evidence" value="ECO:0007669"/>
    <property type="project" value="InterPro"/>
</dbReference>
<dbReference type="Pfam" id="PF00069">
    <property type="entry name" value="Pkinase"/>
    <property type="match status" value="2"/>
</dbReference>
<protein>
    <recommendedName>
        <fullName evidence="6">Protein kinase domain-containing protein</fullName>
    </recommendedName>
</protein>
<feature type="region of interest" description="Disordered" evidence="4">
    <location>
        <begin position="261"/>
        <end position="288"/>
    </location>
</feature>
<evidence type="ECO:0000256" key="4">
    <source>
        <dbReference type="SAM" id="MobiDB-lite"/>
    </source>
</evidence>
<dbReference type="GO" id="GO:0005524">
    <property type="term" value="F:ATP binding"/>
    <property type="evidence" value="ECO:0007669"/>
    <property type="project" value="UniProtKB-UniRule"/>
</dbReference>
<evidence type="ECO:0000256" key="3">
    <source>
        <dbReference type="PROSITE-ProRule" id="PRU10141"/>
    </source>
</evidence>
<gene>
    <name evidence="7" type="ORF">TCIL3000_8_3970</name>
</gene>
<dbReference type="SUPFAM" id="SSF56112">
    <property type="entry name" value="Protein kinase-like (PK-like)"/>
    <property type="match status" value="1"/>
</dbReference>
<dbReference type="PANTHER" id="PTHR24348:SF68">
    <property type="entry name" value="SERINE_THREONINE-PROTEIN KINASE ATG1C"/>
    <property type="match status" value="1"/>
</dbReference>
<dbReference type="PROSITE" id="PS50011">
    <property type="entry name" value="PROTEIN_KINASE_DOM"/>
    <property type="match status" value="1"/>
</dbReference>
<feature type="chain" id="PRO_5003410300" description="Protein kinase domain-containing protein" evidence="5">
    <location>
        <begin position="20"/>
        <end position="587"/>
    </location>
</feature>
<sequence length="587" mass="64568">MEFPLLSTMAVMLVSPGAGATDGGSYKVNEKEGGRDDDIYLPCLSPSKDATPPNPRYNESSNHVRSVVDLLFPTGCELDRITCQPQPSQRKRGIAKSSGGRASAAAIENDIEIHTRGLLCSTAQRNAELRPLFEAKLTRKSFQRAVDGLISKEYKREAGEFWSAFINVEYVGEGSFGFVWRCQTVRGDVVAVKSCPLSLRSKGSIQDAFSVLREIAVMRFLAKNDVPFVLPLYSAFFVQARECLPGDVAAALQGRERCSKGRNNVSKTARGRGGNNKKNKEAAGHIVESPEELKEGECNENLRLPKFLSISVEEALRCDATVFLVTELCRGDVENVERYEDTAEGVALCVGNALLRMHELGILHLDLKPSNILMTYGETKLKQIDGTGQRTSHENALLHSSTVPLGGQRSPSGVEGSLNNVKPNPKFYLSDFGNCQLIGPRLFDEVTGVIGTYEYMDFKALNSKSCSRATDCFSLGATLYELVFSKRLYPSCTNPKCKSDADHTRHCYLKTAQQPISLPLPPLPSPKANIIQKIMAGLLLRDPVERWTVKHCVNLYINTDTASAGFHSKPTRFSVPAATLDEKRTFI</sequence>
<proteinExistence type="predicted"/>
<keyword evidence="1 3" id="KW-0547">Nucleotide-binding</keyword>
<dbReference type="AlphaFoldDB" id="G0US14"/>
<feature type="signal peptide" evidence="5">
    <location>
        <begin position="1"/>
        <end position="19"/>
    </location>
</feature>
<evidence type="ECO:0000256" key="5">
    <source>
        <dbReference type="SAM" id="SignalP"/>
    </source>
</evidence>
<name>G0US14_TRYCI</name>
<dbReference type="InterPro" id="IPR011009">
    <property type="entry name" value="Kinase-like_dom_sf"/>
</dbReference>